<organism evidence="4 5">
    <name type="scientific">Symbiochloris irregularis</name>
    <dbReference type="NCBI Taxonomy" id="706552"/>
    <lineage>
        <taxon>Eukaryota</taxon>
        <taxon>Viridiplantae</taxon>
        <taxon>Chlorophyta</taxon>
        <taxon>core chlorophytes</taxon>
        <taxon>Trebouxiophyceae</taxon>
        <taxon>Trebouxiales</taxon>
        <taxon>Trebouxiaceae</taxon>
        <taxon>Symbiochloris</taxon>
    </lineage>
</organism>
<evidence type="ECO:0000256" key="2">
    <source>
        <dbReference type="RuleBase" id="RU003567"/>
    </source>
</evidence>
<dbReference type="CDD" id="cd07017">
    <property type="entry name" value="S14_ClpP_2"/>
    <property type="match status" value="1"/>
</dbReference>
<dbReference type="EMBL" id="JALJOQ010000177">
    <property type="protein sequence ID" value="KAK9791408.1"/>
    <property type="molecule type" value="Genomic_DNA"/>
</dbReference>
<evidence type="ECO:0000313" key="5">
    <source>
        <dbReference type="Proteomes" id="UP001465755"/>
    </source>
</evidence>
<dbReference type="InterPro" id="IPR023562">
    <property type="entry name" value="ClpP/TepA"/>
</dbReference>
<evidence type="ECO:0000256" key="1">
    <source>
        <dbReference type="ARBA" id="ARBA00007039"/>
    </source>
</evidence>
<comment type="caution">
    <text evidence="4">The sequence shown here is derived from an EMBL/GenBank/DDBJ whole genome shotgun (WGS) entry which is preliminary data.</text>
</comment>
<gene>
    <name evidence="4" type="ORF">WJX73_009870</name>
</gene>
<keyword evidence="5" id="KW-1185">Reference proteome</keyword>
<dbReference type="Proteomes" id="UP001465755">
    <property type="component" value="Unassembled WGS sequence"/>
</dbReference>
<dbReference type="GO" id="GO:0051117">
    <property type="term" value="F:ATPase binding"/>
    <property type="evidence" value="ECO:0007669"/>
    <property type="project" value="TreeGrafter"/>
</dbReference>
<feature type="compositionally biased region" description="Gly residues" evidence="3">
    <location>
        <begin position="278"/>
        <end position="289"/>
    </location>
</feature>
<dbReference type="PRINTS" id="PR00127">
    <property type="entry name" value="CLPPROTEASEP"/>
</dbReference>
<dbReference type="GO" id="GO:0009536">
    <property type="term" value="C:plastid"/>
    <property type="evidence" value="ECO:0007669"/>
    <property type="project" value="UniProtKB-ARBA"/>
</dbReference>
<dbReference type="Gene3D" id="3.90.226.10">
    <property type="entry name" value="2-enoyl-CoA Hydratase, Chain A, domain 1"/>
    <property type="match status" value="1"/>
</dbReference>
<feature type="region of interest" description="Disordered" evidence="3">
    <location>
        <begin position="261"/>
        <end position="289"/>
    </location>
</feature>
<name>A0AAW1NQG8_9CHLO</name>
<dbReference type="AlphaFoldDB" id="A0AAW1NQG8"/>
<sequence>MKVQALGLTSEAASFRPEPEPELLSAKAYYGGYKPFDVKGEVTTAKHMETRMAARSGRSPPPDLPSLLLDGRIVYLGMPITAKVTELIICELLWLNYNNPEAPLNIYVHSLGTQTQFHQAIAFETDAYAIMDTLAYIRPKVYTLVIGQAFGNAAMIVASGAKGCRFATPNSRLMTAPPRINRNFGTTKNIMIRANELENNTQTYVKFMARATGKEPEEVRKDVGRNRYFSAQQAMDYGLIDRISTPMDLETIERKDYEGRLQAQQNASMRSRRVPAGAGAGGGGPETGF</sequence>
<proteinExistence type="inferred from homology"/>
<dbReference type="GO" id="GO:0004176">
    <property type="term" value="F:ATP-dependent peptidase activity"/>
    <property type="evidence" value="ECO:0007669"/>
    <property type="project" value="InterPro"/>
</dbReference>
<dbReference type="GO" id="GO:0009368">
    <property type="term" value="C:endopeptidase Clp complex"/>
    <property type="evidence" value="ECO:0007669"/>
    <property type="project" value="TreeGrafter"/>
</dbReference>
<dbReference type="SUPFAM" id="SSF52096">
    <property type="entry name" value="ClpP/crotonase"/>
    <property type="match status" value="1"/>
</dbReference>
<protein>
    <recommendedName>
        <fullName evidence="2">ATP-dependent Clp protease proteolytic subunit</fullName>
    </recommendedName>
</protein>
<evidence type="ECO:0000256" key="3">
    <source>
        <dbReference type="SAM" id="MobiDB-lite"/>
    </source>
</evidence>
<dbReference type="InterPro" id="IPR029045">
    <property type="entry name" value="ClpP/crotonase-like_dom_sf"/>
</dbReference>
<dbReference type="PANTHER" id="PTHR10381">
    <property type="entry name" value="ATP-DEPENDENT CLP PROTEASE PROTEOLYTIC SUBUNIT"/>
    <property type="match status" value="1"/>
</dbReference>
<reference evidence="4 5" key="1">
    <citation type="journal article" date="2024" name="Nat. Commun.">
        <title>Phylogenomics reveals the evolutionary origins of lichenization in chlorophyte algae.</title>
        <authorList>
            <person name="Puginier C."/>
            <person name="Libourel C."/>
            <person name="Otte J."/>
            <person name="Skaloud P."/>
            <person name="Haon M."/>
            <person name="Grisel S."/>
            <person name="Petersen M."/>
            <person name="Berrin J.G."/>
            <person name="Delaux P.M."/>
            <person name="Dal Grande F."/>
            <person name="Keller J."/>
        </authorList>
    </citation>
    <scope>NUCLEOTIDE SEQUENCE [LARGE SCALE GENOMIC DNA]</scope>
    <source>
        <strain evidence="4 5">SAG 2036</strain>
    </source>
</reference>
<dbReference type="InterPro" id="IPR001907">
    <property type="entry name" value="ClpP"/>
</dbReference>
<dbReference type="PANTHER" id="PTHR10381:SF55">
    <property type="entry name" value="ATP-DEPENDENT CLP PROTEASE PROTEOLYTIC SUBUNIT-RELATED PROTEIN 1, CHLOROPLASTIC"/>
    <property type="match status" value="1"/>
</dbReference>
<evidence type="ECO:0000313" key="4">
    <source>
        <dbReference type="EMBL" id="KAK9791408.1"/>
    </source>
</evidence>
<accession>A0AAW1NQG8</accession>
<comment type="similarity">
    <text evidence="1 2">Belongs to the peptidase S14 family.</text>
</comment>
<dbReference type="Pfam" id="PF00574">
    <property type="entry name" value="CLP_protease"/>
    <property type="match status" value="1"/>
</dbReference>
<dbReference type="GO" id="GO:0004252">
    <property type="term" value="F:serine-type endopeptidase activity"/>
    <property type="evidence" value="ECO:0007669"/>
    <property type="project" value="InterPro"/>
</dbReference>
<dbReference type="GO" id="GO:0006515">
    <property type="term" value="P:protein quality control for misfolded or incompletely synthesized proteins"/>
    <property type="evidence" value="ECO:0007669"/>
    <property type="project" value="TreeGrafter"/>
</dbReference>